<dbReference type="Gene3D" id="3.30.70.2170">
    <property type="match status" value="1"/>
</dbReference>
<dbReference type="GO" id="GO:0033179">
    <property type="term" value="C:proton-transporting V-type ATPase, V0 domain"/>
    <property type="evidence" value="ECO:0007669"/>
    <property type="project" value="InterPro"/>
</dbReference>
<comment type="similarity">
    <text evidence="2">Belongs to the V-ATPase 116 kDa subunit family.</text>
</comment>
<keyword evidence="7 8" id="KW-0472">Membrane</keyword>
<dbReference type="STRING" id="640938.TR210_2208"/>
<protein>
    <submittedName>
        <fullName evidence="10">V/A-type H+-transporting ATPase subunit I</fullName>
    </submittedName>
</protein>
<dbReference type="Proteomes" id="UP000076878">
    <property type="component" value="Unassembled WGS sequence"/>
</dbReference>
<feature type="transmembrane region" description="Helical" evidence="8">
    <location>
        <begin position="511"/>
        <end position="532"/>
    </location>
</feature>
<evidence type="ECO:0000256" key="8">
    <source>
        <dbReference type="SAM" id="Phobius"/>
    </source>
</evidence>
<evidence type="ECO:0000256" key="5">
    <source>
        <dbReference type="ARBA" id="ARBA00022989"/>
    </source>
</evidence>
<reference evidence="9 11" key="1">
    <citation type="submission" date="2016-02" db="EMBL/GenBank/DDBJ databases">
        <authorList>
            <person name="Wen L."/>
            <person name="He K."/>
            <person name="Yang H."/>
        </authorList>
    </citation>
    <scope>NUCLEOTIDE SEQUENCE [LARGE SCALE GENOMIC DNA]</scope>
    <source>
        <strain evidence="9">Trichococcus_R210</strain>
    </source>
</reference>
<dbReference type="InterPro" id="IPR002490">
    <property type="entry name" value="V-ATPase_116kDa_su"/>
</dbReference>
<evidence type="ECO:0000256" key="2">
    <source>
        <dbReference type="ARBA" id="ARBA00009904"/>
    </source>
</evidence>
<evidence type="ECO:0000256" key="1">
    <source>
        <dbReference type="ARBA" id="ARBA00004141"/>
    </source>
</evidence>
<sequence>MAIAKMKKITLISFHEKKEQLLTAIQALQSLEVIDLPASKENLQSLSPKERESIEQNIKKTESYLENVKEALSFLQTYLKKESLIKQYTAPRQSLSLDELEEAVDAFSSDNVLEKVMGLRAYQKKLEDTNKQLYEQEDFLILWKKLSFNPRETEAFEHVAVKVGTIPQTLANDYITEVTSSPLVYTEEIFQNKEVYGAAIFYDPAQTNDVTALLDRNHFQVLAYEYDLPPAEALADIQSQMQQNRESHKQLLADLAVMRAEEWQLMLLSEFYYAKLQRIKSQQLLVNEKHLFVIQGWLEEDKVKGIKRILADEFAENEYALTAEDADGSDISEIPTVLKNSKLVTPFENITAMYSLPKYDEIDPTPFLTPFYLLFFGMMIADVGYGLLLLIGTFLALKFLTISKGMRNNLLFFHILSYPSILWGLVYGSFFGLELPFMLLSTSNDANTILLISVVFGVVQIMFGLGIKAYLSLRDQNPLGAISDSIGWLGIFVGLIFILFGKMLFPSQVLVTVGAAVAITSAVAIVLATAMASENKALGAGAGLYNLYGITGYIGDMVSYTRLMALGVSGGSIAVAFNMIIDFLPLWARFTIGAVLFVLLHTINFGLSMLSAYVHGARLVFVEFFGKFYEGGGKALEPLKTEEKYIYLKNKKEA</sequence>
<feature type="transmembrane region" description="Helical" evidence="8">
    <location>
        <begin position="371"/>
        <end position="397"/>
    </location>
</feature>
<comment type="subcellular location">
    <subcellularLocation>
        <location evidence="1">Membrane</location>
        <topology evidence="1">Multi-pass membrane protein</topology>
    </subcellularLocation>
</comment>
<dbReference type="PANTHER" id="PTHR11629">
    <property type="entry name" value="VACUOLAR PROTON ATPASES"/>
    <property type="match status" value="1"/>
</dbReference>
<dbReference type="EMBL" id="FJNB01000018">
    <property type="protein sequence ID" value="CZR05358.1"/>
    <property type="molecule type" value="Genomic_DNA"/>
</dbReference>
<evidence type="ECO:0000313" key="11">
    <source>
        <dbReference type="Proteomes" id="UP000076878"/>
    </source>
</evidence>
<feature type="transmembrane region" description="Helical" evidence="8">
    <location>
        <begin position="450"/>
        <end position="473"/>
    </location>
</feature>
<proteinExistence type="inferred from homology"/>
<feature type="transmembrane region" description="Helical" evidence="8">
    <location>
        <begin position="563"/>
        <end position="581"/>
    </location>
</feature>
<dbReference type="Proteomes" id="UP000199280">
    <property type="component" value="Unassembled WGS sequence"/>
</dbReference>
<evidence type="ECO:0000256" key="3">
    <source>
        <dbReference type="ARBA" id="ARBA00022448"/>
    </source>
</evidence>
<dbReference type="AlphaFoldDB" id="A0A143Z273"/>
<evidence type="ECO:0000256" key="7">
    <source>
        <dbReference type="ARBA" id="ARBA00023136"/>
    </source>
</evidence>
<name>A0A143Z273_9LACT</name>
<evidence type="ECO:0000256" key="6">
    <source>
        <dbReference type="ARBA" id="ARBA00023065"/>
    </source>
</evidence>
<dbReference type="EMBL" id="FNYT01000015">
    <property type="protein sequence ID" value="SEJ50143.1"/>
    <property type="molecule type" value="Genomic_DNA"/>
</dbReference>
<dbReference type="Gene3D" id="1.20.1460.20">
    <property type="match status" value="1"/>
</dbReference>
<evidence type="ECO:0000313" key="9">
    <source>
        <dbReference type="EMBL" id="CZR05358.1"/>
    </source>
</evidence>
<dbReference type="GO" id="GO:0016471">
    <property type="term" value="C:vacuolar proton-transporting V-type ATPase complex"/>
    <property type="evidence" value="ECO:0007669"/>
    <property type="project" value="TreeGrafter"/>
</dbReference>
<evidence type="ECO:0000313" key="12">
    <source>
        <dbReference type="Proteomes" id="UP000199280"/>
    </source>
</evidence>
<evidence type="ECO:0000256" key="4">
    <source>
        <dbReference type="ARBA" id="ARBA00022692"/>
    </source>
</evidence>
<feature type="transmembrane region" description="Helical" evidence="8">
    <location>
        <begin position="485"/>
        <end position="505"/>
    </location>
</feature>
<dbReference type="GO" id="GO:0051117">
    <property type="term" value="F:ATPase binding"/>
    <property type="evidence" value="ECO:0007669"/>
    <property type="project" value="TreeGrafter"/>
</dbReference>
<feature type="transmembrane region" description="Helical" evidence="8">
    <location>
        <begin position="409"/>
        <end position="430"/>
    </location>
</feature>
<dbReference type="GO" id="GO:0007035">
    <property type="term" value="P:vacuolar acidification"/>
    <property type="evidence" value="ECO:0007669"/>
    <property type="project" value="TreeGrafter"/>
</dbReference>
<reference evidence="10 12" key="2">
    <citation type="submission" date="2016-10" db="EMBL/GenBank/DDBJ databases">
        <authorList>
            <person name="Varghese N."/>
            <person name="Submissions S."/>
        </authorList>
    </citation>
    <scope>NUCLEOTIDE SEQUENCE [LARGE SCALE GENOMIC DNA]</scope>
    <source>
        <strain evidence="10 12">DSM 22150</strain>
    </source>
</reference>
<accession>A0A143Z273</accession>
<dbReference type="OrthoDB" id="9803814at2"/>
<dbReference type="RefSeq" id="WP_068623768.1">
    <property type="nucleotide sequence ID" value="NZ_FJNB01000018.1"/>
</dbReference>
<organism evidence="9 11">
    <name type="scientific">Trichococcus ilyis</name>
    <dbReference type="NCBI Taxonomy" id="640938"/>
    <lineage>
        <taxon>Bacteria</taxon>
        <taxon>Bacillati</taxon>
        <taxon>Bacillota</taxon>
        <taxon>Bacilli</taxon>
        <taxon>Lactobacillales</taxon>
        <taxon>Carnobacteriaceae</taxon>
        <taxon>Trichococcus</taxon>
    </lineage>
</organism>
<feature type="transmembrane region" description="Helical" evidence="8">
    <location>
        <begin position="587"/>
        <end position="610"/>
    </location>
</feature>
<dbReference type="PANTHER" id="PTHR11629:SF63">
    <property type="entry name" value="V-TYPE PROTON ATPASE SUBUNIT A"/>
    <property type="match status" value="1"/>
</dbReference>
<dbReference type="Pfam" id="PF01496">
    <property type="entry name" value="V_ATPase_I"/>
    <property type="match status" value="1"/>
</dbReference>
<keyword evidence="12" id="KW-1185">Reference proteome</keyword>
<dbReference type="GO" id="GO:0046961">
    <property type="term" value="F:proton-transporting ATPase activity, rotational mechanism"/>
    <property type="evidence" value="ECO:0007669"/>
    <property type="project" value="InterPro"/>
</dbReference>
<gene>
    <name evidence="10" type="ORF">SAMN05216375_11562</name>
    <name evidence="9" type="ORF">TR210_2208</name>
</gene>
<keyword evidence="4 8" id="KW-0812">Transmembrane</keyword>
<keyword evidence="3" id="KW-0813">Transport</keyword>
<keyword evidence="6" id="KW-0406">Ion transport</keyword>
<evidence type="ECO:0000313" key="10">
    <source>
        <dbReference type="EMBL" id="SEJ50143.1"/>
    </source>
</evidence>
<dbReference type="Gene3D" id="3.30.70.2750">
    <property type="match status" value="1"/>
</dbReference>
<keyword evidence="5 8" id="KW-1133">Transmembrane helix</keyword>